<dbReference type="HOGENOM" id="CLU_2213164_0_0_1"/>
<dbReference type="SUPFAM" id="SSF90112">
    <property type="entry name" value="Neurotransmitter-gated ion-channel transmembrane pore"/>
    <property type="match status" value="1"/>
</dbReference>
<protein>
    <recommendedName>
        <fullName evidence="3">Neurotransmitter-gated ion-channel transmembrane domain-containing protein</fullName>
    </recommendedName>
</protein>
<dbReference type="eggNOG" id="KOG3642">
    <property type="taxonomic scope" value="Eukaryota"/>
</dbReference>
<evidence type="ECO:0000313" key="2">
    <source>
        <dbReference type="Proteomes" id="UP000015103"/>
    </source>
</evidence>
<dbReference type="EnsemblMetazoa" id="RPRC013970-RA">
    <property type="protein sequence ID" value="RPRC013970-PA"/>
    <property type="gene ID" value="RPRC013970"/>
</dbReference>
<name>T1ICF0_RHOPR</name>
<evidence type="ECO:0000313" key="1">
    <source>
        <dbReference type="EnsemblMetazoa" id="RPRC013970-PA"/>
    </source>
</evidence>
<dbReference type="VEuPathDB" id="VectorBase:RPRC013970"/>
<organism evidence="1 2">
    <name type="scientific">Rhodnius prolixus</name>
    <name type="common">Triatomid bug</name>
    <dbReference type="NCBI Taxonomy" id="13249"/>
    <lineage>
        <taxon>Eukaryota</taxon>
        <taxon>Metazoa</taxon>
        <taxon>Ecdysozoa</taxon>
        <taxon>Arthropoda</taxon>
        <taxon>Hexapoda</taxon>
        <taxon>Insecta</taxon>
        <taxon>Pterygota</taxon>
        <taxon>Neoptera</taxon>
        <taxon>Paraneoptera</taxon>
        <taxon>Hemiptera</taxon>
        <taxon>Heteroptera</taxon>
        <taxon>Panheteroptera</taxon>
        <taxon>Cimicomorpha</taxon>
        <taxon>Reduviidae</taxon>
        <taxon>Triatominae</taxon>
        <taxon>Rhodnius</taxon>
    </lineage>
</organism>
<accession>T1ICF0</accession>
<dbReference type="EMBL" id="ACPB03019762">
    <property type="status" value="NOT_ANNOTATED_CDS"/>
    <property type="molecule type" value="Genomic_DNA"/>
</dbReference>
<evidence type="ECO:0008006" key="3">
    <source>
        <dbReference type="Google" id="ProtNLM"/>
    </source>
</evidence>
<dbReference type="GO" id="GO:0006811">
    <property type="term" value="P:monoatomic ion transport"/>
    <property type="evidence" value="ECO:0007669"/>
    <property type="project" value="InterPro"/>
</dbReference>
<sequence>MEAVNLLLSVNKTELAIQTTFFVTKLVSLLDRQLDNWAQVGDERYRRERQREAARECVNKRVNSVSHIDRAARVLFPASFLILNIIYWLLYFRYQQHFVWKQTPPIL</sequence>
<dbReference type="InParanoid" id="T1ICF0"/>
<dbReference type="InterPro" id="IPR038050">
    <property type="entry name" value="Neuro_actylchol_rec"/>
</dbReference>
<dbReference type="InterPro" id="IPR036719">
    <property type="entry name" value="Neuro-gated_channel_TM_sf"/>
</dbReference>
<dbReference type="GO" id="GO:0016020">
    <property type="term" value="C:membrane"/>
    <property type="evidence" value="ECO:0007669"/>
    <property type="project" value="InterPro"/>
</dbReference>
<keyword evidence="2" id="KW-1185">Reference proteome</keyword>
<dbReference type="Proteomes" id="UP000015103">
    <property type="component" value="Unassembled WGS sequence"/>
</dbReference>
<reference evidence="1" key="1">
    <citation type="submission" date="2015-05" db="UniProtKB">
        <authorList>
            <consortium name="EnsemblMetazoa"/>
        </authorList>
    </citation>
    <scope>IDENTIFICATION</scope>
</reference>
<dbReference type="AlphaFoldDB" id="T1ICF0"/>
<dbReference type="Gene3D" id="1.20.58.390">
    <property type="entry name" value="Neurotransmitter-gated ion-channel transmembrane domain"/>
    <property type="match status" value="1"/>
</dbReference>
<dbReference type="STRING" id="13249.T1ICF0"/>
<proteinExistence type="predicted"/>